<protein>
    <recommendedName>
        <fullName evidence="4">Secreted protein</fullName>
    </recommendedName>
</protein>
<dbReference type="Proteomes" id="UP000295497">
    <property type="component" value="Chromosome"/>
</dbReference>
<sequence>MNRRTTSLAVASLAAASFLMLGSAPASAKDHTDWALDFIDNAVTNDATVGDEKCYMTWDDPEVVKIDGEDVQISPWTGRTKGACFFVLSLKKAMGYSDDDIRYLWVKSRPSSAELFDFINESPVLGGAAREPENYFRRVNRAVDIQKGDVLVIDATSTYAGHTVIIAGPAQEIVPQVMPRYSGTKQYAVPIVDSTSSPHGCFDPDSKYADSRWQGECTGGYMAAGAGTGTMRVYTDSITNGLLGYTWSVTPSSTSYYSPSTRPFRIGRLFKLPEPMSTEPPPPPP</sequence>
<proteinExistence type="predicted"/>
<keyword evidence="1" id="KW-0732">Signal</keyword>
<name>A0A4P2QTM5_SORCE</name>
<feature type="signal peptide" evidence="1">
    <location>
        <begin position="1"/>
        <end position="28"/>
    </location>
</feature>
<evidence type="ECO:0000256" key="1">
    <source>
        <dbReference type="SAM" id="SignalP"/>
    </source>
</evidence>
<dbReference type="AlphaFoldDB" id="A0A4P2QTM5"/>
<dbReference type="EMBL" id="CP012672">
    <property type="protein sequence ID" value="AUX33478.1"/>
    <property type="molecule type" value="Genomic_DNA"/>
</dbReference>
<dbReference type="RefSeq" id="WP_237244104.1">
    <property type="nucleotide sequence ID" value="NZ_CP012672.1"/>
</dbReference>
<feature type="chain" id="PRO_5020422577" description="Secreted protein" evidence="1">
    <location>
        <begin position="29"/>
        <end position="285"/>
    </location>
</feature>
<organism evidence="2 3">
    <name type="scientific">Sorangium cellulosum</name>
    <name type="common">Polyangium cellulosum</name>
    <dbReference type="NCBI Taxonomy" id="56"/>
    <lineage>
        <taxon>Bacteria</taxon>
        <taxon>Pseudomonadati</taxon>
        <taxon>Myxococcota</taxon>
        <taxon>Polyangia</taxon>
        <taxon>Polyangiales</taxon>
        <taxon>Polyangiaceae</taxon>
        <taxon>Sorangium</taxon>
    </lineage>
</organism>
<accession>A0A4P2QTM5</accession>
<gene>
    <name evidence="2" type="ORF">SOCE836_056380</name>
</gene>
<evidence type="ECO:0008006" key="4">
    <source>
        <dbReference type="Google" id="ProtNLM"/>
    </source>
</evidence>
<reference evidence="2 3" key="1">
    <citation type="submission" date="2015-09" db="EMBL/GenBank/DDBJ databases">
        <title>Sorangium comparison.</title>
        <authorList>
            <person name="Zaburannyi N."/>
            <person name="Bunk B."/>
            <person name="Overmann J."/>
            <person name="Mueller R."/>
        </authorList>
    </citation>
    <scope>NUCLEOTIDE SEQUENCE [LARGE SCALE GENOMIC DNA]</scope>
    <source>
        <strain evidence="2 3">So ce836</strain>
    </source>
</reference>
<evidence type="ECO:0000313" key="3">
    <source>
        <dbReference type="Proteomes" id="UP000295497"/>
    </source>
</evidence>
<evidence type="ECO:0000313" key="2">
    <source>
        <dbReference type="EMBL" id="AUX33478.1"/>
    </source>
</evidence>